<keyword evidence="2" id="KW-1185">Reference proteome</keyword>
<proteinExistence type="predicted"/>
<evidence type="ECO:0000313" key="1">
    <source>
        <dbReference type="EMBL" id="BCR07036.1"/>
    </source>
</evidence>
<dbReference type="Proteomes" id="UP001319827">
    <property type="component" value="Chromosome"/>
</dbReference>
<dbReference type="EMBL" id="AP024355">
    <property type="protein sequence ID" value="BCR07036.1"/>
    <property type="molecule type" value="Genomic_DNA"/>
</dbReference>
<evidence type="ECO:0008006" key="3">
    <source>
        <dbReference type="Google" id="ProtNLM"/>
    </source>
</evidence>
<reference evidence="1 2" key="2">
    <citation type="journal article" date="2021" name="Int. J. Syst. Evol. Microbiol.">
        <title>Isolation and Polyphasic Characterization of Desulfuromonas versatilis sp. Nov., an Electrogenic Bacteria Capable of Versatile Metabolism Isolated from a Graphene Oxide-Reducing Enrichment Culture.</title>
        <authorList>
            <person name="Xie L."/>
            <person name="Yoshida N."/>
            <person name="Ishii S."/>
            <person name="Meng L."/>
        </authorList>
    </citation>
    <scope>NUCLEOTIDE SEQUENCE [LARGE SCALE GENOMIC DNA]</scope>
    <source>
        <strain evidence="1 2">NIT-T3</strain>
    </source>
</reference>
<name>A0ABM8I1B7_9BACT</name>
<gene>
    <name evidence="1" type="ORF">DESUT3_41050</name>
</gene>
<protein>
    <recommendedName>
        <fullName evidence="3">Haem-binding uptake Tiki superfamily ChaN domain-containing protein</fullName>
    </recommendedName>
</protein>
<organism evidence="1 2">
    <name type="scientific">Desulfuromonas versatilis</name>
    <dbReference type="NCBI Taxonomy" id="2802975"/>
    <lineage>
        <taxon>Bacteria</taxon>
        <taxon>Pseudomonadati</taxon>
        <taxon>Thermodesulfobacteriota</taxon>
        <taxon>Desulfuromonadia</taxon>
        <taxon>Desulfuromonadales</taxon>
        <taxon>Desulfuromonadaceae</taxon>
        <taxon>Desulfuromonas</taxon>
    </lineage>
</organism>
<sequence length="248" mass="27950">MTELNPDSPSPPPQTRLTLVGTVHRDPQGRAKLLRLLEELRPDLLTLEMSPAALHYRQLHSRHLGLRLERILERLARERGEDRRSVAGHPAVADILSLLELPFEYQACAAWAEQSGTPLRLIDLGEISVAKLKRVETELITYRNLRVLVGLPEGAEKTSGEGLGFARLLLGERLDEAVRQAFLERHRGEEGIGQRDKWMEGKIRELLRSRPGGHLVHVGGWLHLVADRRAETLYSRLADLAPQRLLLG</sequence>
<reference evidence="1 2" key="1">
    <citation type="journal article" date="2016" name="C (Basel)">
        <title>Selective Growth of and Electricity Production by Marine Exoelectrogenic Bacteria in Self-Aggregated Hydrogel of Microbially Reduced Graphene Oxide.</title>
        <authorList>
            <person name="Yoshida N."/>
            <person name="Goto Y."/>
            <person name="Miyata Y."/>
        </authorList>
    </citation>
    <scope>NUCLEOTIDE SEQUENCE [LARGE SCALE GENOMIC DNA]</scope>
    <source>
        <strain evidence="1 2">NIT-T3</strain>
    </source>
</reference>
<accession>A0ABM8I1B7</accession>
<evidence type="ECO:0000313" key="2">
    <source>
        <dbReference type="Proteomes" id="UP001319827"/>
    </source>
</evidence>
<dbReference type="RefSeq" id="WP_221250406.1">
    <property type="nucleotide sequence ID" value="NZ_AP024355.1"/>
</dbReference>